<feature type="transmembrane region" description="Helical" evidence="1">
    <location>
        <begin position="12"/>
        <end position="36"/>
    </location>
</feature>
<comment type="caution">
    <text evidence="2">The sequence shown here is derived from an EMBL/GenBank/DDBJ whole genome shotgun (WGS) entry which is preliminary data.</text>
</comment>
<keyword evidence="1" id="KW-1133">Transmembrane helix</keyword>
<evidence type="ECO:0000313" key="3">
    <source>
        <dbReference type="Proteomes" id="UP001066276"/>
    </source>
</evidence>
<evidence type="ECO:0000313" key="2">
    <source>
        <dbReference type="EMBL" id="KAJ1186189.1"/>
    </source>
</evidence>
<dbReference type="EMBL" id="JANPWB010000005">
    <property type="protein sequence ID" value="KAJ1186189.1"/>
    <property type="molecule type" value="Genomic_DNA"/>
</dbReference>
<gene>
    <name evidence="2" type="ORF">NDU88_002972</name>
</gene>
<evidence type="ECO:0000256" key="1">
    <source>
        <dbReference type="SAM" id="Phobius"/>
    </source>
</evidence>
<dbReference type="AlphaFoldDB" id="A0AAV7UDV5"/>
<keyword evidence="1" id="KW-0812">Transmembrane</keyword>
<keyword evidence="1" id="KW-0472">Membrane</keyword>
<feature type="transmembrane region" description="Helical" evidence="1">
    <location>
        <begin position="48"/>
        <end position="66"/>
    </location>
</feature>
<accession>A0AAV7UDV5</accession>
<keyword evidence="3" id="KW-1185">Reference proteome</keyword>
<reference evidence="2" key="1">
    <citation type="journal article" date="2022" name="bioRxiv">
        <title>Sequencing and chromosome-scale assembly of the giantPleurodeles waltlgenome.</title>
        <authorList>
            <person name="Brown T."/>
            <person name="Elewa A."/>
            <person name="Iarovenko S."/>
            <person name="Subramanian E."/>
            <person name="Araus A.J."/>
            <person name="Petzold A."/>
            <person name="Susuki M."/>
            <person name="Suzuki K.-i.T."/>
            <person name="Hayashi T."/>
            <person name="Toyoda A."/>
            <person name="Oliveira C."/>
            <person name="Osipova E."/>
            <person name="Leigh N.D."/>
            <person name="Simon A."/>
            <person name="Yun M.H."/>
        </authorList>
    </citation>
    <scope>NUCLEOTIDE SEQUENCE</scope>
    <source>
        <strain evidence="2">20211129_DDA</strain>
        <tissue evidence="2">Liver</tissue>
    </source>
</reference>
<sequence length="88" mass="10229">MVLKRFRMVEYHGYIVSVVFYGRATMVLKRFCVIQYNGYFDSVLSDGYSFLGFVYFFSDVSGYYWLSDRLTPRHVLGKFVGGLPLPKG</sequence>
<organism evidence="2 3">
    <name type="scientific">Pleurodeles waltl</name>
    <name type="common">Iberian ribbed newt</name>
    <dbReference type="NCBI Taxonomy" id="8319"/>
    <lineage>
        <taxon>Eukaryota</taxon>
        <taxon>Metazoa</taxon>
        <taxon>Chordata</taxon>
        <taxon>Craniata</taxon>
        <taxon>Vertebrata</taxon>
        <taxon>Euteleostomi</taxon>
        <taxon>Amphibia</taxon>
        <taxon>Batrachia</taxon>
        <taxon>Caudata</taxon>
        <taxon>Salamandroidea</taxon>
        <taxon>Salamandridae</taxon>
        <taxon>Pleurodelinae</taxon>
        <taxon>Pleurodeles</taxon>
    </lineage>
</organism>
<protein>
    <submittedName>
        <fullName evidence="2">Uncharacterized protein</fullName>
    </submittedName>
</protein>
<dbReference type="Proteomes" id="UP001066276">
    <property type="component" value="Chromosome 3_1"/>
</dbReference>
<proteinExistence type="predicted"/>
<name>A0AAV7UDV5_PLEWA</name>